<gene>
    <name evidence="1" type="ORF">Naga_100125g11</name>
</gene>
<dbReference type="GO" id="GO:0008168">
    <property type="term" value="F:methyltransferase activity"/>
    <property type="evidence" value="ECO:0007669"/>
    <property type="project" value="UniProtKB-KW"/>
</dbReference>
<dbReference type="Proteomes" id="UP000019335">
    <property type="component" value="Chromosome 6"/>
</dbReference>
<evidence type="ECO:0000313" key="1">
    <source>
        <dbReference type="EMBL" id="EWM27662.1"/>
    </source>
</evidence>
<dbReference type="Pfam" id="PF10294">
    <property type="entry name" value="Methyltransf_16"/>
    <property type="match status" value="1"/>
</dbReference>
<keyword evidence="1" id="KW-0808">Transferase</keyword>
<dbReference type="GO" id="GO:0032259">
    <property type="term" value="P:methylation"/>
    <property type="evidence" value="ECO:0007669"/>
    <property type="project" value="UniProtKB-KW"/>
</dbReference>
<comment type="caution">
    <text evidence="1">The sequence shown here is derived from an EMBL/GenBank/DDBJ whole genome shotgun (WGS) entry which is preliminary data.</text>
</comment>
<keyword evidence="2" id="KW-1185">Reference proteome</keyword>
<dbReference type="EMBL" id="AZIL01000426">
    <property type="protein sequence ID" value="EWM27662.1"/>
    <property type="molecule type" value="Genomic_DNA"/>
</dbReference>
<proteinExistence type="predicted"/>
<evidence type="ECO:0000313" key="2">
    <source>
        <dbReference type="Proteomes" id="UP000019335"/>
    </source>
</evidence>
<dbReference type="PANTHER" id="PTHR14614">
    <property type="entry name" value="HEPATOCELLULAR CARCINOMA-ASSOCIATED ANTIGEN"/>
    <property type="match status" value="1"/>
</dbReference>
<dbReference type="InterPro" id="IPR019410">
    <property type="entry name" value="Methyltransf_16"/>
</dbReference>
<name>W7TNN2_9STRA</name>
<protein>
    <submittedName>
        <fullName evidence="1">Nicotinamide N-methyltransferase, putative</fullName>
    </submittedName>
</protein>
<keyword evidence="1" id="KW-0489">Methyltransferase</keyword>
<accession>W7TNN2</accession>
<dbReference type="PANTHER" id="PTHR14614:SF132">
    <property type="entry name" value="PROTEIN-LYSINE METHYLTRANSFERASE C42C1.13"/>
    <property type="match status" value="1"/>
</dbReference>
<dbReference type="AlphaFoldDB" id="W7TNN2"/>
<sequence length="392" mass="43548">MMSPQESFPEATSESKQPRGMRVFIIGSEAAGYLRFRIECCESFRGELLNGGEGDSHVDRTGLLLWPGSFLLCAYLLSRRKVLVETSVIQHVVELGAGSTGLAGLLLSHLSLPSNPFGPKNPARRRITLTDGDLESVTLLQCNARNHHREADITLCSSKFVDFSAALTAELAVMRLRWGNREEASSLVRGEEPPVSLIIGSDILYPSISQDNIRQLLQCVRVLLLSRNGKEKTTVGAAKVRPSKEPQPRGRFVLSFIDRDNKATLRNFVNTLRIENYEVEDVIDGTSLLVEGDEKISVEEEEEVEERDSEAIQKDMGLSEHTRRRTVPMMMGGVVMVLRPLTGDVIGGEGVGTAEHGPSWADRWFRDLWEEAPPCEVEEWEPPLLTDEAHGD</sequence>
<dbReference type="Gene3D" id="3.40.50.150">
    <property type="entry name" value="Vaccinia Virus protein VP39"/>
    <property type="match status" value="1"/>
</dbReference>
<reference evidence="1 2" key="1">
    <citation type="journal article" date="2014" name="Mol. Plant">
        <title>Chromosome Scale Genome Assembly and Transcriptome Profiling of Nannochloropsis gaditana in Nitrogen Depletion.</title>
        <authorList>
            <person name="Corteggiani Carpinelli E."/>
            <person name="Telatin A."/>
            <person name="Vitulo N."/>
            <person name="Forcato C."/>
            <person name="D'Angelo M."/>
            <person name="Schiavon R."/>
            <person name="Vezzi A."/>
            <person name="Giacometti G.M."/>
            <person name="Morosinotto T."/>
            <person name="Valle G."/>
        </authorList>
    </citation>
    <scope>NUCLEOTIDE SEQUENCE [LARGE SCALE GENOMIC DNA]</scope>
    <source>
        <strain evidence="1 2">B-31</strain>
    </source>
</reference>
<dbReference type="OrthoDB" id="10328874at2759"/>
<organism evidence="1 2">
    <name type="scientific">Nannochloropsis gaditana</name>
    <dbReference type="NCBI Taxonomy" id="72520"/>
    <lineage>
        <taxon>Eukaryota</taxon>
        <taxon>Sar</taxon>
        <taxon>Stramenopiles</taxon>
        <taxon>Ochrophyta</taxon>
        <taxon>Eustigmatophyceae</taxon>
        <taxon>Eustigmatales</taxon>
        <taxon>Monodopsidaceae</taxon>
        <taxon>Nannochloropsis</taxon>
    </lineage>
</organism>
<dbReference type="InterPro" id="IPR029063">
    <property type="entry name" value="SAM-dependent_MTases_sf"/>
</dbReference>